<dbReference type="Pfam" id="PF13408">
    <property type="entry name" value="Zn_ribbon_recom"/>
    <property type="match status" value="1"/>
</dbReference>
<dbReference type="EMBL" id="NTFS01000450">
    <property type="protein sequence ID" value="PAX51187.1"/>
    <property type="molecule type" value="Genomic_DNA"/>
</dbReference>
<dbReference type="Proteomes" id="UP000218238">
    <property type="component" value="Unassembled WGS sequence"/>
</dbReference>
<dbReference type="PROSITE" id="PS51736">
    <property type="entry name" value="RECOMBINASES_3"/>
    <property type="match status" value="1"/>
</dbReference>
<evidence type="ECO:0000259" key="7">
    <source>
        <dbReference type="PROSITE" id="PS51737"/>
    </source>
</evidence>
<dbReference type="InterPro" id="IPR006118">
    <property type="entry name" value="Recombinase_CS"/>
</dbReference>
<keyword evidence="9" id="KW-1185">Reference proteome</keyword>
<dbReference type="SUPFAM" id="SSF53041">
    <property type="entry name" value="Resolvase-like"/>
    <property type="match status" value="1"/>
</dbReference>
<gene>
    <name evidence="8" type="ORF">CK510_26165</name>
</gene>
<keyword evidence="3" id="KW-0233">DNA recombination</keyword>
<evidence type="ECO:0000256" key="4">
    <source>
        <dbReference type="PIRSR" id="PIRSR606118-50"/>
    </source>
</evidence>
<organism evidence="8 9">
    <name type="scientific">Brunnivagina elsteri CCALA 953</name>
    <dbReference type="NCBI Taxonomy" id="987040"/>
    <lineage>
        <taxon>Bacteria</taxon>
        <taxon>Bacillati</taxon>
        <taxon>Cyanobacteriota</taxon>
        <taxon>Cyanophyceae</taxon>
        <taxon>Nostocales</taxon>
        <taxon>Calotrichaceae</taxon>
        <taxon>Brunnivagina</taxon>
    </lineage>
</organism>
<protein>
    <submittedName>
        <fullName evidence="8">Nitrogen fixation protein NifH</fullName>
    </submittedName>
</protein>
<dbReference type="InterPro" id="IPR011109">
    <property type="entry name" value="DNA_bind_recombinase_dom"/>
</dbReference>
<dbReference type="InterPro" id="IPR036162">
    <property type="entry name" value="Resolvase-like_N_sf"/>
</dbReference>
<dbReference type="InterPro" id="IPR038109">
    <property type="entry name" value="DNA_bind_recomb_sf"/>
</dbReference>
<dbReference type="NCBIfam" id="NF041201">
    <property type="entry name" value="recomb_XisF"/>
    <property type="match status" value="1"/>
</dbReference>
<dbReference type="GO" id="GO:0015074">
    <property type="term" value="P:DNA integration"/>
    <property type="evidence" value="ECO:0007669"/>
    <property type="project" value="UniProtKB-KW"/>
</dbReference>
<name>A0A2A2TBL6_9CYAN</name>
<dbReference type="Gene3D" id="3.40.50.1390">
    <property type="entry name" value="Resolvase, N-terminal catalytic domain"/>
    <property type="match status" value="1"/>
</dbReference>
<dbReference type="CDD" id="cd03768">
    <property type="entry name" value="SR_ResInv"/>
    <property type="match status" value="1"/>
</dbReference>
<dbReference type="AlphaFoldDB" id="A0A2A2TBL6"/>
<feature type="active site" description="O-(5'-phospho-DNA)-serine intermediate" evidence="4 5">
    <location>
        <position position="9"/>
    </location>
</feature>
<dbReference type="Pfam" id="PF00239">
    <property type="entry name" value="Resolvase"/>
    <property type="match status" value="1"/>
</dbReference>
<dbReference type="Pfam" id="PF07508">
    <property type="entry name" value="Recombinase"/>
    <property type="match status" value="1"/>
</dbReference>
<evidence type="ECO:0000313" key="8">
    <source>
        <dbReference type="EMBL" id="PAX51187.1"/>
    </source>
</evidence>
<evidence type="ECO:0000256" key="5">
    <source>
        <dbReference type="PROSITE-ProRule" id="PRU10137"/>
    </source>
</evidence>
<sequence>MRVGYARVSTGEQDEALVQQMARLEKTGLDKIFTDIKSGKSNNRKEFNKLIALCKKGEVKEIVITRIDRLARSMVSMSKAIALFEEMGIKLTILDAPIDDISNPFSKFSINQMGALAQFESDLLQSRVRHGYNYFREKNKAPSHVPFGYARIDEKYAPDLSLHESGKTNWTIAREIIDWMIANKSSIRGTAHHTQACYGLRWSVTGFHNWIKNPVLRGHTRYNVHNKQHKPDLWDIRKDTHTPLIDASTDEQLQALLIDNQRIWGGNRLQGNRGTGLLSGQIYCGCCDGKCYVSRKDKDLLVCNKRNVYGKSYCSNKKATPLSKVCEFVDAALAEKAIILRDFVFSEDEPEPRELVELKAKLESLEKIPKDDVIEDAIAKIKLKIQQHKKVTPNLALVDEWVQTFSDIRYFQLLPQDRKSELYRKFLSAVVIDNGSIIRVEFVDIV</sequence>
<dbReference type="GO" id="GO:0000150">
    <property type="term" value="F:DNA strand exchange activity"/>
    <property type="evidence" value="ECO:0007669"/>
    <property type="project" value="InterPro"/>
</dbReference>
<evidence type="ECO:0000313" key="9">
    <source>
        <dbReference type="Proteomes" id="UP000218238"/>
    </source>
</evidence>
<dbReference type="OrthoDB" id="9797501at2"/>
<accession>A0A2A2TBL6</accession>
<feature type="domain" description="Resolvase/invertase-type recombinase catalytic" evidence="6">
    <location>
        <begin position="1"/>
        <end position="139"/>
    </location>
</feature>
<proteinExistence type="predicted"/>
<dbReference type="GO" id="GO:0003677">
    <property type="term" value="F:DNA binding"/>
    <property type="evidence" value="ECO:0007669"/>
    <property type="project" value="UniProtKB-KW"/>
</dbReference>
<dbReference type="PANTHER" id="PTHR30461">
    <property type="entry name" value="DNA-INVERTASE FROM LAMBDOID PROPHAGE"/>
    <property type="match status" value="1"/>
</dbReference>
<dbReference type="PANTHER" id="PTHR30461:SF2">
    <property type="entry name" value="SERINE RECOMBINASE PINE-RELATED"/>
    <property type="match status" value="1"/>
</dbReference>
<reference evidence="8 9" key="1">
    <citation type="submission" date="2017-08" db="EMBL/GenBank/DDBJ databases">
        <title>Draft genome sequence of filamentous cyanobacterium Calothrix elsteri CCALA 953.</title>
        <authorList>
            <person name="Gagunashvili A.N."/>
            <person name="Elster J."/>
            <person name="Andresson O.S."/>
        </authorList>
    </citation>
    <scope>NUCLEOTIDE SEQUENCE [LARGE SCALE GENOMIC DNA]</scope>
    <source>
        <strain evidence="8 9">CCALA 953</strain>
    </source>
</reference>
<evidence type="ECO:0000256" key="2">
    <source>
        <dbReference type="ARBA" id="ARBA00023125"/>
    </source>
</evidence>
<evidence type="ECO:0000259" key="6">
    <source>
        <dbReference type="PROSITE" id="PS51736"/>
    </source>
</evidence>
<evidence type="ECO:0000256" key="1">
    <source>
        <dbReference type="ARBA" id="ARBA00022908"/>
    </source>
</evidence>
<keyword evidence="1" id="KW-0229">DNA integration</keyword>
<evidence type="ECO:0000256" key="3">
    <source>
        <dbReference type="ARBA" id="ARBA00023172"/>
    </source>
</evidence>
<dbReference type="InterPro" id="IPR025827">
    <property type="entry name" value="Zn_ribbon_recom_dom"/>
</dbReference>
<dbReference type="RefSeq" id="WP_095724453.1">
    <property type="nucleotide sequence ID" value="NZ_NTFS01000450.1"/>
</dbReference>
<dbReference type="PROSITE" id="PS51737">
    <property type="entry name" value="RECOMBINASE_DNA_BIND"/>
    <property type="match status" value="1"/>
</dbReference>
<dbReference type="InterPro" id="IPR050639">
    <property type="entry name" value="SSR_resolvase"/>
</dbReference>
<keyword evidence="2" id="KW-0238">DNA-binding</keyword>
<dbReference type="InterPro" id="IPR006119">
    <property type="entry name" value="Resolv_N"/>
</dbReference>
<dbReference type="SMART" id="SM00857">
    <property type="entry name" value="Resolvase"/>
    <property type="match status" value="1"/>
</dbReference>
<dbReference type="PROSITE" id="PS00397">
    <property type="entry name" value="RECOMBINASES_1"/>
    <property type="match status" value="1"/>
</dbReference>
<comment type="caution">
    <text evidence="8">The sequence shown here is derived from an EMBL/GenBank/DDBJ whole genome shotgun (WGS) entry which is preliminary data.</text>
</comment>
<dbReference type="Gene3D" id="3.90.1750.20">
    <property type="entry name" value="Putative Large Serine Recombinase, Chain B, Domain 2"/>
    <property type="match status" value="1"/>
</dbReference>
<feature type="domain" description="Recombinase" evidence="7">
    <location>
        <begin position="146"/>
        <end position="263"/>
    </location>
</feature>